<dbReference type="OrthoDB" id="9775296at2"/>
<name>A0A433RSB5_9BACL</name>
<dbReference type="SUPFAM" id="SSF51735">
    <property type="entry name" value="NAD(P)-binding Rossmann-fold domains"/>
    <property type="match status" value="1"/>
</dbReference>
<dbReference type="InterPro" id="IPR003560">
    <property type="entry name" value="DHB_DH"/>
</dbReference>
<feature type="domain" description="Ketoreductase" evidence="4">
    <location>
        <begin position="4"/>
        <end position="175"/>
    </location>
</feature>
<dbReference type="Gene3D" id="3.40.50.720">
    <property type="entry name" value="NAD(P)-binding Rossmann-like Domain"/>
    <property type="match status" value="1"/>
</dbReference>
<dbReference type="Pfam" id="PF13561">
    <property type="entry name" value="adh_short_C2"/>
    <property type="match status" value="1"/>
</dbReference>
<dbReference type="EMBL" id="JTFC01000031">
    <property type="protein sequence ID" value="RUS55052.1"/>
    <property type="molecule type" value="Genomic_DNA"/>
</dbReference>
<dbReference type="InterPro" id="IPR020904">
    <property type="entry name" value="Sc_DH/Rdtase_CS"/>
</dbReference>
<gene>
    <name evidence="5" type="ORF">QI30_08760</name>
</gene>
<evidence type="ECO:0000313" key="5">
    <source>
        <dbReference type="EMBL" id="RUS55052.1"/>
    </source>
</evidence>
<sequence length="248" mass="26523">MEQQVAVVVGGANGIGRAVVDQLRAQYQQIAVIDYDEEKLQQIPDVEKFVVDIRDGQAVKAAIDTIEATIGQITALVHVAGVLVVGDLCDCTEEQWDKLFDVNVKGVFHVTKHVAAYMKQRQQGNIVVVGSNSASLPRLDIGAYGASKAATIRYCQALGLELAPYGIRCNVVSPGSTFTNMQTSMWQDESGAANVIQGNLARYKVGIPLQKIAEPEDIANVILFLLSSKANHITMGNVVVDGGATLGV</sequence>
<dbReference type="RefSeq" id="WP_126990548.1">
    <property type="nucleotide sequence ID" value="NZ_JTFC01000031.1"/>
</dbReference>
<evidence type="ECO:0000313" key="6">
    <source>
        <dbReference type="Proteomes" id="UP000288623"/>
    </source>
</evidence>
<dbReference type="GO" id="GO:0008206">
    <property type="term" value="P:bile acid metabolic process"/>
    <property type="evidence" value="ECO:0007669"/>
    <property type="project" value="UniProtKB-ARBA"/>
</dbReference>
<protein>
    <recommendedName>
        <fullName evidence="3">2,3-dihydro-2,3-dihydroxybenzoate dehydrogenase</fullName>
        <ecNumber evidence="3">1.3.1.28</ecNumber>
    </recommendedName>
</protein>
<dbReference type="PRINTS" id="PR00080">
    <property type="entry name" value="SDRFAMILY"/>
</dbReference>
<dbReference type="PRINTS" id="PR01397">
    <property type="entry name" value="DHBDHDRGNASE"/>
</dbReference>
<evidence type="ECO:0000259" key="4">
    <source>
        <dbReference type="SMART" id="SM00822"/>
    </source>
</evidence>
<organism evidence="5 6">
    <name type="scientific">Candidatus Kurthia intestinigallinarum</name>
    <dbReference type="NCBI Taxonomy" id="1562256"/>
    <lineage>
        <taxon>Bacteria</taxon>
        <taxon>Bacillati</taxon>
        <taxon>Bacillota</taxon>
        <taxon>Bacilli</taxon>
        <taxon>Bacillales</taxon>
        <taxon>Caryophanaceae</taxon>
        <taxon>Kurthia</taxon>
    </lineage>
</organism>
<dbReference type="PANTHER" id="PTHR42760">
    <property type="entry name" value="SHORT-CHAIN DEHYDROGENASES/REDUCTASES FAMILY MEMBER"/>
    <property type="match status" value="1"/>
</dbReference>
<reference evidence="5 6" key="1">
    <citation type="submission" date="2014-11" db="EMBL/GenBank/DDBJ databases">
        <title>Genome sequence and analysis of novel Kurthia sp.</title>
        <authorList>
            <person name="Lawson J.N."/>
            <person name="Gonzalez J.E."/>
            <person name="Rinauldi L."/>
            <person name="Xuan Z."/>
            <person name="Firman A."/>
            <person name="Shaddox L."/>
            <person name="Trudeau A."/>
            <person name="Shah S."/>
            <person name="Reiman D."/>
        </authorList>
    </citation>
    <scope>NUCLEOTIDE SEQUENCE [LARGE SCALE GENOMIC DNA]</scope>
    <source>
        <strain evidence="5 6">3B1D</strain>
    </source>
</reference>
<proteinExistence type="inferred from homology"/>
<evidence type="ECO:0000256" key="3">
    <source>
        <dbReference type="NCBIfam" id="TIGR04316"/>
    </source>
</evidence>
<dbReference type="GO" id="GO:0008667">
    <property type="term" value="F:2,3-dihydro-2,3-dihydroxybenzoate dehydrogenase activity"/>
    <property type="evidence" value="ECO:0007669"/>
    <property type="project" value="UniProtKB-UniRule"/>
</dbReference>
<evidence type="ECO:0000256" key="2">
    <source>
        <dbReference type="ARBA" id="ARBA00023002"/>
    </source>
</evidence>
<keyword evidence="6" id="KW-1185">Reference proteome</keyword>
<dbReference type="InterPro" id="IPR002347">
    <property type="entry name" value="SDR_fam"/>
</dbReference>
<accession>A0A433RSB5</accession>
<dbReference type="AlphaFoldDB" id="A0A433RSB5"/>
<dbReference type="InterPro" id="IPR057326">
    <property type="entry name" value="KR_dom"/>
</dbReference>
<dbReference type="Proteomes" id="UP000288623">
    <property type="component" value="Unassembled WGS sequence"/>
</dbReference>
<evidence type="ECO:0000256" key="1">
    <source>
        <dbReference type="ARBA" id="ARBA00006484"/>
    </source>
</evidence>
<dbReference type="EC" id="1.3.1.28" evidence="3"/>
<comment type="similarity">
    <text evidence="1">Belongs to the short-chain dehydrogenases/reductases (SDR) family.</text>
</comment>
<dbReference type="PROSITE" id="PS00061">
    <property type="entry name" value="ADH_SHORT"/>
    <property type="match status" value="1"/>
</dbReference>
<dbReference type="SMART" id="SM00822">
    <property type="entry name" value="PKS_KR"/>
    <property type="match status" value="1"/>
</dbReference>
<keyword evidence="2" id="KW-0560">Oxidoreductase</keyword>
<comment type="caution">
    <text evidence="5">The sequence shown here is derived from an EMBL/GenBank/DDBJ whole genome shotgun (WGS) entry which is preliminary data.</text>
</comment>
<dbReference type="GO" id="GO:0016616">
    <property type="term" value="F:oxidoreductase activity, acting on the CH-OH group of donors, NAD or NADP as acceptor"/>
    <property type="evidence" value="ECO:0007669"/>
    <property type="project" value="UniProtKB-ARBA"/>
</dbReference>
<dbReference type="InterPro" id="IPR036291">
    <property type="entry name" value="NAD(P)-bd_dom_sf"/>
</dbReference>
<dbReference type="PANTHER" id="PTHR42760:SF115">
    <property type="entry name" value="3-OXOACYL-[ACYL-CARRIER-PROTEIN] REDUCTASE FABG"/>
    <property type="match status" value="1"/>
</dbReference>
<dbReference type="GO" id="GO:0019290">
    <property type="term" value="P:siderophore biosynthetic process"/>
    <property type="evidence" value="ECO:0007669"/>
    <property type="project" value="InterPro"/>
</dbReference>
<dbReference type="FunFam" id="3.40.50.720:FF:000084">
    <property type="entry name" value="Short-chain dehydrogenase reductase"/>
    <property type="match status" value="1"/>
</dbReference>
<dbReference type="NCBIfam" id="TIGR04316">
    <property type="entry name" value="dhbA_paeA"/>
    <property type="match status" value="1"/>
</dbReference>